<name>A0ABR2B912_9ROSI</name>
<evidence type="ECO:0000313" key="2">
    <source>
        <dbReference type="Proteomes" id="UP001472677"/>
    </source>
</evidence>
<gene>
    <name evidence="1" type="ORF">V6N12_066185</name>
</gene>
<evidence type="ECO:0000313" key="1">
    <source>
        <dbReference type="EMBL" id="KAK8503496.1"/>
    </source>
</evidence>
<proteinExistence type="predicted"/>
<dbReference type="EMBL" id="JBBPBM010000152">
    <property type="protein sequence ID" value="KAK8503496.1"/>
    <property type="molecule type" value="Genomic_DNA"/>
</dbReference>
<protein>
    <submittedName>
        <fullName evidence="1">Uncharacterized protein</fullName>
    </submittedName>
</protein>
<organism evidence="1 2">
    <name type="scientific">Hibiscus sabdariffa</name>
    <name type="common">roselle</name>
    <dbReference type="NCBI Taxonomy" id="183260"/>
    <lineage>
        <taxon>Eukaryota</taxon>
        <taxon>Viridiplantae</taxon>
        <taxon>Streptophyta</taxon>
        <taxon>Embryophyta</taxon>
        <taxon>Tracheophyta</taxon>
        <taxon>Spermatophyta</taxon>
        <taxon>Magnoliopsida</taxon>
        <taxon>eudicotyledons</taxon>
        <taxon>Gunneridae</taxon>
        <taxon>Pentapetalae</taxon>
        <taxon>rosids</taxon>
        <taxon>malvids</taxon>
        <taxon>Malvales</taxon>
        <taxon>Malvaceae</taxon>
        <taxon>Malvoideae</taxon>
        <taxon>Hibiscus</taxon>
    </lineage>
</organism>
<sequence length="131" mass="14472">MFPLNTLEDAIIMELMPTHSHFTSSPFYISSRQIPQTPLSSSSIFTPFVPTNARSMVSAKILPSSIVTSHWTSMNVVSNFQVSVGLTSPAHGQVRFHGVAHYQRHAFVVRLLSLRSWTVGTVKSRVSSLVS</sequence>
<comment type="caution">
    <text evidence="1">The sequence shown here is derived from an EMBL/GenBank/DDBJ whole genome shotgun (WGS) entry which is preliminary data.</text>
</comment>
<dbReference type="Proteomes" id="UP001472677">
    <property type="component" value="Unassembled WGS sequence"/>
</dbReference>
<accession>A0ABR2B912</accession>
<reference evidence="1 2" key="1">
    <citation type="journal article" date="2024" name="G3 (Bethesda)">
        <title>Genome assembly of Hibiscus sabdariffa L. provides insights into metabolisms of medicinal natural products.</title>
        <authorList>
            <person name="Kim T."/>
        </authorList>
    </citation>
    <scope>NUCLEOTIDE SEQUENCE [LARGE SCALE GENOMIC DNA]</scope>
    <source>
        <strain evidence="1">TK-2024</strain>
        <tissue evidence="1">Old leaves</tissue>
    </source>
</reference>
<keyword evidence="2" id="KW-1185">Reference proteome</keyword>